<dbReference type="GO" id="GO:0046872">
    <property type="term" value="F:metal ion binding"/>
    <property type="evidence" value="ECO:0007669"/>
    <property type="project" value="UniProtKB-KW"/>
</dbReference>
<dbReference type="Pfam" id="PF01026">
    <property type="entry name" value="TatD_DNase"/>
    <property type="match status" value="1"/>
</dbReference>
<dbReference type="Proteomes" id="UP000034320">
    <property type="component" value="Unassembled WGS sequence"/>
</dbReference>
<reference evidence="4 5" key="1">
    <citation type="journal article" date="2015" name="Nature">
        <title>rRNA introns, odd ribosomes, and small enigmatic genomes across a large radiation of phyla.</title>
        <authorList>
            <person name="Brown C.T."/>
            <person name="Hug L.A."/>
            <person name="Thomas B.C."/>
            <person name="Sharon I."/>
            <person name="Castelle C.J."/>
            <person name="Singh A."/>
            <person name="Wilkins M.J."/>
            <person name="Williams K.H."/>
            <person name="Banfield J.F."/>
        </authorList>
    </citation>
    <scope>NUCLEOTIDE SEQUENCE [LARGE SCALE GENOMIC DNA]</scope>
</reference>
<dbReference type="GO" id="GO:0016788">
    <property type="term" value="F:hydrolase activity, acting on ester bonds"/>
    <property type="evidence" value="ECO:0007669"/>
    <property type="project" value="InterPro"/>
</dbReference>
<feature type="binding site" evidence="3">
    <location>
        <position position="8"/>
    </location>
    <ligand>
        <name>a divalent metal cation</name>
        <dbReference type="ChEBI" id="CHEBI:60240"/>
        <label>1</label>
    </ligand>
</feature>
<dbReference type="InterPro" id="IPR001130">
    <property type="entry name" value="TatD-like"/>
</dbReference>
<evidence type="ECO:0000313" key="5">
    <source>
        <dbReference type="Proteomes" id="UP000034320"/>
    </source>
</evidence>
<dbReference type="PROSITE" id="PS01137">
    <property type="entry name" value="TATD_1"/>
    <property type="match status" value="1"/>
</dbReference>
<proteinExistence type="predicted"/>
<dbReference type="Gene3D" id="3.20.20.140">
    <property type="entry name" value="Metal-dependent hydrolases"/>
    <property type="match status" value="1"/>
</dbReference>
<sequence>MLIDTHCHLNFKAFKKDLKEVIGRAKAAAVEKIIIPGAKIDSSQRAVEIASSYPQAYAAVGIHPHHAAEFAHHEKEALLQLEKLAQNNKTVAIGEIGLDHYQYKNYPPIGEDLKAQQISLLKLQLNLAVEMKLPVILHCRQAHDVMLEFLENYLKEKTLNGVFHCFDGSLSHLEKILSLGFYVGFDGNCTYPENSRLVQAFSQIPLKRLLIETDAPFLTPIPQQGNRNEPAFLVHTAQFMASTLKIEADAFAGQTSENAARLFNLSAK</sequence>
<dbReference type="GO" id="GO:0005829">
    <property type="term" value="C:cytosol"/>
    <property type="evidence" value="ECO:0007669"/>
    <property type="project" value="TreeGrafter"/>
</dbReference>
<dbReference type="FunFam" id="3.20.20.140:FF:000005">
    <property type="entry name" value="TatD family hydrolase"/>
    <property type="match status" value="1"/>
</dbReference>
<dbReference type="InterPro" id="IPR018228">
    <property type="entry name" value="DNase_TatD-rel_CS"/>
</dbReference>
<dbReference type="InterPro" id="IPR032466">
    <property type="entry name" value="Metal_Hydrolase"/>
</dbReference>
<dbReference type="PROSITE" id="PS01090">
    <property type="entry name" value="TATD_2"/>
    <property type="match status" value="1"/>
</dbReference>
<name>A0A0G1BID9_9BACT</name>
<dbReference type="PANTHER" id="PTHR46124:SF2">
    <property type="entry name" value="D-AMINOACYL-TRNA DEACYLASE"/>
    <property type="match status" value="1"/>
</dbReference>
<gene>
    <name evidence="4" type="ORF">UV09_C0023G0035</name>
</gene>
<comment type="caution">
    <text evidence="4">The sequence shown here is derived from an EMBL/GenBank/DDBJ whole genome shotgun (WGS) entry which is preliminary data.</text>
</comment>
<accession>A0A0G1BID9</accession>
<feature type="binding site" evidence="3">
    <location>
        <position position="6"/>
    </location>
    <ligand>
        <name>a divalent metal cation</name>
        <dbReference type="ChEBI" id="CHEBI:60240"/>
        <label>1</label>
    </ligand>
</feature>
<feature type="binding site" evidence="3">
    <location>
        <position position="95"/>
    </location>
    <ligand>
        <name>a divalent metal cation</name>
        <dbReference type="ChEBI" id="CHEBI:60240"/>
        <label>1</label>
    </ligand>
</feature>
<organism evidence="4 5">
    <name type="scientific">Candidatus Gottesmanbacteria bacterium GW2011_GWA2_42_18</name>
    <dbReference type="NCBI Taxonomy" id="1618442"/>
    <lineage>
        <taxon>Bacteria</taxon>
        <taxon>Candidatus Gottesmaniibacteriota</taxon>
    </lineage>
</organism>
<feature type="binding site" evidence="3">
    <location>
        <position position="214"/>
    </location>
    <ligand>
        <name>a divalent metal cation</name>
        <dbReference type="ChEBI" id="CHEBI:60240"/>
        <label>1</label>
    </ligand>
</feature>
<dbReference type="AlphaFoldDB" id="A0A0G1BID9"/>
<dbReference type="SUPFAM" id="SSF51556">
    <property type="entry name" value="Metallo-dependent hydrolases"/>
    <property type="match status" value="1"/>
</dbReference>
<evidence type="ECO:0000256" key="3">
    <source>
        <dbReference type="PIRSR" id="PIRSR005902-1"/>
    </source>
</evidence>
<keyword evidence="2 4" id="KW-0378">Hydrolase</keyword>
<evidence type="ECO:0000256" key="1">
    <source>
        <dbReference type="ARBA" id="ARBA00022723"/>
    </source>
</evidence>
<keyword evidence="1 3" id="KW-0479">Metal-binding</keyword>
<evidence type="ECO:0000256" key="2">
    <source>
        <dbReference type="ARBA" id="ARBA00022801"/>
    </source>
</evidence>
<dbReference type="NCBIfam" id="TIGR00010">
    <property type="entry name" value="YchF/TatD family DNA exonuclease"/>
    <property type="match status" value="1"/>
</dbReference>
<dbReference type="CDD" id="cd01310">
    <property type="entry name" value="TatD_DNAse"/>
    <property type="match status" value="1"/>
</dbReference>
<dbReference type="GO" id="GO:0004536">
    <property type="term" value="F:DNA nuclease activity"/>
    <property type="evidence" value="ECO:0007669"/>
    <property type="project" value="InterPro"/>
</dbReference>
<feature type="binding site" evidence="3">
    <location>
        <position position="138"/>
    </location>
    <ligand>
        <name>a divalent metal cation</name>
        <dbReference type="ChEBI" id="CHEBI:60240"/>
        <label>2</label>
    </ligand>
</feature>
<dbReference type="PANTHER" id="PTHR46124">
    <property type="entry name" value="D-AMINOACYL-TRNA DEACYLASE"/>
    <property type="match status" value="1"/>
</dbReference>
<dbReference type="PIRSF" id="PIRSF005902">
    <property type="entry name" value="DNase_TatD"/>
    <property type="match status" value="1"/>
</dbReference>
<evidence type="ECO:0000313" key="4">
    <source>
        <dbReference type="EMBL" id="KKS46081.1"/>
    </source>
</evidence>
<dbReference type="EMBL" id="LCDD01000023">
    <property type="protein sequence ID" value="KKS46081.1"/>
    <property type="molecule type" value="Genomic_DNA"/>
</dbReference>
<dbReference type="InterPro" id="IPR015991">
    <property type="entry name" value="TatD/YcfH-like"/>
</dbReference>
<feature type="binding site" evidence="3">
    <location>
        <position position="164"/>
    </location>
    <ligand>
        <name>a divalent metal cation</name>
        <dbReference type="ChEBI" id="CHEBI:60240"/>
        <label>2</label>
    </ligand>
</feature>
<protein>
    <submittedName>
        <fullName evidence="4">Hydrolase, TatD family</fullName>
    </submittedName>
</protein>